<name>A0ABD3NBV8_9STRA</name>
<feature type="compositionally biased region" description="Basic and acidic residues" evidence="1">
    <location>
        <begin position="127"/>
        <end position="137"/>
    </location>
</feature>
<feature type="compositionally biased region" description="Basic and acidic residues" evidence="1">
    <location>
        <begin position="256"/>
        <end position="265"/>
    </location>
</feature>
<organism evidence="2 3">
    <name type="scientific">Cyclotella atomus</name>
    <dbReference type="NCBI Taxonomy" id="382360"/>
    <lineage>
        <taxon>Eukaryota</taxon>
        <taxon>Sar</taxon>
        <taxon>Stramenopiles</taxon>
        <taxon>Ochrophyta</taxon>
        <taxon>Bacillariophyta</taxon>
        <taxon>Coscinodiscophyceae</taxon>
        <taxon>Thalassiosirophycidae</taxon>
        <taxon>Stephanodiscales</taxon>
        <taxon>Stephanodiscaceae</taxon>
        <taxon>Cyclotella</taxon>
    </lineage>
</organism>
<feature type="compositionally biased region" description="Basic and acidic residues" evidence="1">
    <location>
        <begin position="1"/>
        <end position="22"/>
    </location>
</feature>
<feature type="region of interest" description="Disordered" evidence="1">
    <location>
        <begin position="1"/>
        <end position="93"/>
    </location>
</feature>
<proteinExistence type="predicted"/>
<evidence type="ECO:0000313" key="3">
    <source>
        <dbReference type="Proteomes" id="UP001530400"/>
    </source>
</evidence>
<comment type="caution">
    <text evidence="2">The sequence shown here is derived from an EMBL/GenBank/DDBJ whole genome shotgun (WGS) entry which is preliminary data.</text>
</comment>
<reference evidence="2 3" key="1">
    <citation type="submission" date="2024-10" db="EMBL/GenBank/DDBJ databases">
        <title>Updated reference genomes for cyclostephanoid diatoms.</title>
        <authorList>
            <person name="Roberts W.R."/>
            <person name="Alverson A.J."/>
        </authorList>
    </citation>
    <scope>NUCLEOTIDE SEQUENCE [LARGE SCALE GENOMIC DNA]</scope>
    <source>
        <strain evidence="2 3">AJA010-31</strain>
    </source>
</reference>
<feature type="compositionally biased region" description="Polar residues" evidence="1">
    <location>
        <begin position="147"/>
        <end position="166"/>
    </location>
</feature>
<dbReference type="EMBL" id="JALLPJ020001230">
    <property type="protein sequence ID" value="KAL3773533.1"/>
    <property type="molecule type" value="Genomic_DNA"/>
</dbReference>
<dbReference type="Proteomes" id="UP001530400">
    <property type="component" value="Unassembled WGS sequence"/>
</dbReference>
<sequence>MESIPRRAREEPTETQKTEDQRPSLISSLAPPRPAAAEAPKKKPTTNISPRRSPMPTQSPALPPSNNQPGSKTMATAKFTPPAGAKPSLSQGENRIITNLDKYIDMVSSAIKQKKEKSSASNSVLDRINDGKRDAGKRGGSTDLFGSFQSTSNRLNFFSSDPNTKLPQIPPLPNTKLPIFPEDFPPNGPKEHPLSWWGIVEPTSELLAMHEHVAEEVGYPIGKRKREDGSSATAQGSDKEEKKIEDENEKSGGLLHNDREKDRSKSSRHRHSRERYEKRGRDERRSGDRDRRSSDRRG</sequence>
<keyword evidence="3" id="KW-1185">Reference proteome</keyword>
<feature type="compositionally biased region" description="Polar residues" evidence="1">
    <location>
        <begin position="45"/>
        <end position="74"/>
    </location>
</feature>
<evidence type="ECO:0000256" key="1">
    <source>
        <dbReference type="SAM" id="MobiDB-lite"/>
    </source>
</evidence>
<evidence type="ECO:0000313" key="2">
    <source>
        <dbReference type="EMBL" id="KAL3773533.1"/>
    </source>
</evidence>
<gene>
    <name evidence="2" type="ORF">ACHAWO_000529</name>
</gene>
<dbReference type="AlphaFoldDB" id="A0ABD3NBV8"/>
<protein>
    <submittedName>
        <fullName evidence="2">Uncharacterized protein</fullName>
    </submittedName>
</protein>
<feature type="compositionally biased region" description="Basic and acidic residues" evidence="1">
    <location>
        <begin position="274"/>
        <end position="298"/>
    </location>
</feature>
<accession>A0ABD3NBV8</accession>
<feature type="region of interest" description="Disordered" evidence="1">
    <location>
        <begin position="218"/>
        <end position="298"/>
    </location>
</feature>
<feature type="region of interest" description="Disordered" evidence="1">
    <location>
        <begin position="112"/>
        <end position="188"/>
    </location>
</feature>